<dbReference type="Gene3D" id="3.30.530.20">
    <property type="match status" value="1"/>
</dbReference>
<dbReference type="SUPFAM" id="SSF55961">
    <property type="entry name" value="Bet v1-like"/>
    <property type="match status" value="1"/>
</dbReference>
<reference evidence="2 3" key="1">
    <citation type="submission" date="2017-12" db="EMBL/GenBank/DDBJ databases">
        <title>Sequencing the genomes of 1000 Actinobacteria strains.</title>
        <authorList>
            <person name="Klenk H.-P."/>
        </authorList>
    </citation>
    <scope>NUCLEOTIDE SEQUENCE [LARGE SCALE GENOMIC DNA]</scope>
    <source>
        <strain evidence="2 3">DSM 45165</strain>
    </source>
</reference>
<comment type="caution">
    <text evidence="2">The sequence shown here is derived from an EMBL/GenBank/DDBJ whole genome shotgun (WGS) entry which is preliminary data.</text>
</comment>
<evidence type="ECO:0000313" key="2">
    <source>
        <dbReference type="EMBL" id="PKV96733.1"/>
    </source>
</evidence>
<accession>A0A2N3WSB1</accession>
<reference evidence="1 4" key="2">
    <citation type="submission" date="2020-08" db="EMBL/GenBank/DDBJ databases">
        <title>Amycolatopsis echigonensis JCM 21831.</title>
        <authorList>
            <person name="Tedsree N."/>
            <person name="Kuncharoen N."/>
            <person name="Likhitwitayawuid K."/>
            <person name="Tanasupawat S."/>
        </authorList>
    </citation>
    <scope>NUCLEOTIDE SEQUENCE [LARGE SCALE GENOMIC DNA]</scope>
    <source>
        <strain evidence="1 4">JCM 21831</strain>
    </source>
</reference>
<gene>
    <name evidence="2" type="ORF">ATK30_7694</name>
    <name evidence="1" type="ORF">H5411_41210</name>
</gene>
<evidence type="ECO:0000313" key="4">
    <source>
        <dbReference type="Proteomes" id="UP000550260"/>
    </source>
</evidence>
<evidence type="ECO:0000313" key="1">
    <source>
        <dbReference type="EMBL" id="MBB2505526.1"/>
    </source>
</evidence>
<dbReference type="InterPro" id="IPR019587">
    <property type="entry name" value="Polyketide_cyclase/dehydratase"/>
</dbReference>
<dbReference type="EMBL" id="JACJHR010000108">
    <property type="protein sequence ID" value="MBB2505526.1"/>
    <property type="molecule type" value="Genomic_DNA"/>
</dbReference>
<dbReference type="Pfam" id="PF10604">
    <property type="entry name" value="Polyketide_cyc2"/>
    <property type="match status" value="1"/>
</dbReference>
<dbReference type="InterPro" id="IPR023393">
    <property type="entry name" value="START-like_dom_sf"/>
</dbReference>
<dbReference type="Proteomes" id="UP000550260">
    <property type="component" value="Unassembled WGS sequence"/>
</dbReference>
<sequence>MWTTDYSADTAASPEAVWAALRALHSGTPLSERSDRFELHGPFEKGTELSVTPRGQDTFRSRITELTENEVYEDETRFGEVVLRFRHTLAPLSGGGTRVTHRLEIEGEAGPELGPRISEDFPVAMSDLLASAERSAR</sequence>
<dbReference type="RefSeq" id="WP_101439549.1">
    <property type="nucleotide sequence ID" value="NZ_JACJHR010000108.1"/>
</dbReference>
<dbReference type="OrthoDB" id="9810827at2"/>
<name>A0A2N3WSB1_9PSEU</name>
<dbReference type="Proteomes" id="UP000233750">
    <property type="component" value="Unassembled WGS sequence"/>
</dbReference>
<organism evidence="2 3">
    <name type="scientific">Amycolatopsis echigonensis</name>
    <dbReference type="NCBI Taxonomy" id="2576905"/>
    <lineage>
        <taxon>Bacteria</taxon>
        <taxon>Bacillati</taxon>
        <taxon>Actinomycetota</taxon>
        <taxon>Actinomycetes</taxon>
        <taxon>Pseudonocardiales</taxon>
        <taxon>Pseudonocardiaceae</taxon>
        <taxon>Amycolatopsis</taxon>
    </lineage>
</organism>
<proteinExistence type="predicted"/>
<accession>A0A8E1W7H4</accession>
<dbReference type="EMBL" id="PJMY01000003">
    <property type="protein sequence ID" value="PKV96733.1"/>
    <property type="molecule type" value="Genomic_DNA"/>
</dbReference>
<dbReference type="AlphaFoldDB" id="A0A2N3WSB1"/>
<protein>
    <submittedName>
        <fullName evidence="2">Polyketide cyclase/dehydrase/lipid transport protein</fullName>
    </submittedName>
    <submittedName>
        <fullName evidence="1">SRPBCC family protein</fullName>
    </submittedName>
</protein>
<keyword evidence="3" id="KW-1185">Reference proteome</keyword>
<evidence type="ECO:0000313" key="3">
    <source>
        <dbReference type="Proteomes" id="UP000233750"/>
    </source>
</evidence>